<name>A0A915HJN2_ROMCU</name>
<evidence type="ECO:0000256" key="1">
    <source>
        <dbReference type="SAM" id="Phobius"/>
    </source>
</evidence>
<organism evidence="2 3">
    <name type="scientific">Romanomermis culicivorax</name>
    <name type="common">Nematode worm</name>
    <dbReference type="NCBI Taxonomy" id="13658"/>
    <lineage>
        <taxon>Eukaryota</taxon>
        <taxon>Metazoa</taxon>
        <taxon>Ecdysozoa</taxon>
        <taxon>Nematoda</taxon>
        <taxon>Enoplea</taxon>
        <taxon>Dorylaimia</taxon>
        <taxon>Mermithida</taxon>
        <taxon>Mermithoidea</taxon>
        <taxon>Mermithidae</taxon>
        <taxon>Romanomermis</taxon>
    </lineage>
</organism>
<proteinExistence type="predicted"/>
<accession>A0A915HJN2</accession>
<evidence type="ECO:0000313" key="2">
    <source>
        <dbReference type="Proteomes" id="UP000887565"/>
    </source>
</evidence>
<keyword evidence="1" id="KW-1133">Transmembrane helix</keyword>
<protein>
    <submittedName>
        <fullName evidence="3">Uncharacterized protein</fullName>
    </submittedName>
</protein>
<feature type="transmembrane region" description="Helical" evidence="1">
    <location>
        <begin position="85"/>
        <end position="106"/>
    </location>
</feature>
<reference evidence="3" key="1">
    <citation type="submission" date="2022-11" db="UniProtKB">
        <authorList>
            <consortium name="WormBaseParasite"/>
        </authorList>
    </citation>
    <scope>IDENTIFICATION</scope>
</reference>
<keyword evidence="1" id="KW-0812">Transmembrane</keyword>
<dbReference type="AlphaFoldDB" id="A0A915HJN2"/>
<sequence>MASMVTTSGVPPSVMTPMFELAAGPFSRRMLLRTGPFFTSSPVVPASRFQFGPPVAFEVVVTFELPSRVSLILIPRIYFNLLRNVARLIADLNIILIFTLIVIQGFKFPINIL</sequence>
<evidence type="ECO:0000313" key="3">
    <source>
        <dbReference type="WBParaSite" id="nRc.2.0.1.t01796-RA"/>
    </source>
</evidence>
<dbReference type="WBParaSite" id="nRc.2.0.1.t01796-RA">
    <property type="protein sequence ID" value="nRc.2.0.1.t01796-RA"/>
    <property type="gene ID" value="nRc.2.0.1.g01796"/>
</dbReference>
<dbReference type="Proteomes" id="UP000887565">
    <property type="component" value="Unplaced"/>
</dbReference>
<keyword evidence="1" id="KW-0472">Membrane</keyword>
<keyword evidence="2" id="KW-1185">Reference proteome</keyword>